<organism evidence="1 2">
    <name type="scientific">Candidatus Giovannonibacteria bacterium GW2011_GWA1_44_25</name>
    <dbReference type="NCBI Taxonomy" id="1618645"/>
    <lineage>
        <taxon>Bacteria</taxon>
        <taxon>Candidatus Giovannoniibacteriota</taxon>
    </lineage>
</organism>
<proteinExistence type="predicted"/>
<evidence type="ECO:0000313" key="2">
    <source>
        <dbReference type="Proteomes" id="UP000034087"/>
    </source>
</evidence>
<gene>
    <name evidence="1" type="ORF">UW53_C0027G0011</name>
</gene>
<dbReference type="Proteomes" id="UP000034087">
    <property type="component" value="Unassembled WGS sequence"/>
</dbReference>
<accession>A0A0G1IHZ2</accession>
<name>A0A0G1IHZ2_9BACT</name>
<sequence length="286" mass="32508">MASNKYLKLKNKWVDKHRRISESLWTKHKKHLNWLSENSKQLAVGSLGSLILISSPGAQNLNPNQTVKTEEQSLIDKSTFLITDLKNILPSEIRPLTSDEEASVSAVLSRDFNMNVRPEIEEKRLNRSYGLIGAEQHLARYPGDTMSSHFDSQEETSLYYSSGMAPGLGAWRYFANSKESMTEEENLREKYYIAVQTFLAKDFSQRFAEYRDFFRFRKMLLVNPDNGRAIVTAIGDAGPAAWTGKHLGGSPEVMSYLERYDGAQRGPVLYFFIDDPENKIPLGPVK</sequence>
<comment type="caution">
    <text evidence="1">The sequence shown here is derived from an EMBL/GenBank/DDBJ whole genome shotgun (WGS) entry which is preliminary data.</text>
</comment>
<reference evidence="1 2" key="1">
    <citation type="journal article" date="2015" name="Nature">
        <title>rRNA introns, odd ribosomes, and small enigmatic genomes across a large radiation of phyla.</title>
        <authorList>
            <person name="Brown C.T."/>
            <person name="Hug L.A."/>
            <person name="Thomas B.C."/>
            <person name="Sharon I."/>
            <person name="Castelle C.J."/>
            <person name="Singh A."/>
            <person name="Wilkins M.J."/>
            <person name="Williams K.H."/>
            <person name="Banfield J.F."/>
        </authorList>
    </citation>
    <scope>NUCLEOTIDE SEQUENCE [LARGE SCALE GENOMIC DNA]</scope>
</reference>
<protein>
    <submittedName>
        <fullName evidence="1">Uncharacterized protein</fullName>
    </submittedName>
</protein>
<dbReference type="EMBL" id="LCIR01000027">
    <property type="protein sequence ID" value="KKT58981.1"/>
    <property type="molecule type" value="Genomic_DNA"/>
</dbReference>
<evidence type="ECO:0000313" key="1">
    <source>
        <dbReference type="EMBL" id="KKT58981.1"/>
    </source>
</evidence>
<dbReference type="AlphaFoldDB" id="A0A0G1IHZ2"/>